<feature type="region of interest" description="Disordered" evidence="1">
    <location>
        <begin position="556"/>
        <end position="578"/>
    </location>
</feature>
<evidence type="ECO:0000259" key="4">
    <source>
        <dbReference type="Pfam" id="PF18443"/>
    </source>
</evidence>
<gene>
    <name evidence="5" type="ORF">SAMN05216204_13216</name>
</gene>
<dbReference type="Proteomes" id="UP000198639">
    <property type="component" value="Unassembled WGS sequence"/>
</dbReference>
<proteinExistence type="predicted"/>
<feature type="compositionally biased region" description="Polar residues" evidence="1">
    <location>
        <begin position="459"/>
        <end position="469"/>
    </location>
</feature>
<evidence type="ECO:0000256" key="2">
    <source>
        <dbReference type="SAM" id="SignalP"/>
    </source>
</evidence>
<sequence length="578" mass="62790">MRFLRTRLARVLAGVVIAALAGTWAAGAVQDKHEVARMTEKMKSVCVGRFLVDLPEEAEYELTRPRIAGLNIAAHEETDDAFQTRVNQRKAQIEATPDRSGGRKNLEMIREVKNDYGVTGKIFVHGRTVTEGQSSDGLTVERYRYEGVAVEALVHGNGVSVDFSTDFYNPDSISLLFKLISQLVPNPSNAIPTEPGFCIDRAYIRDPLNADQGEEVMMAAWLPSRPDVAFKLMLAAGTEPDQQGLLERSADSNTRFAADLGGGVSTIRADQRTIGGLVGEELVERFVEDNNAVVYSFWWEVNGTEDDVFVPHIAFTMDTGISKHGPVSSSLSEGAAIGLWDKVAASFRRRPSETKKSVTEASLTPIGTSAFAGDSCPESGWWECADSRGGTEVLGGARQYIRHGDRMPQALLLSAPTVWERFRGLQPSFETSERTAWRLIDKRSRQRVPPAVPLARTTPVGSASVTIGSGSRDIPHQHVAPGSFAGTGLPCPASGWWRCEDSHALDGTRWFALGSLLPPATFAVAPGIFGRAANAPKAIQRRSAWRLMRLADTPYDASEHTTGEGILPHSGAPPVEHS</sequence>
<evidence type="ECO:0000259" key="3">
    <source>
        <dbReference type="Pfam" id="PF18426"/>
    </source>
</evidence>
<feature type="domain" description="Tle cognate immunity protein 4 N-terminal" evidence="4">
    <location>
        <begin position="43"/>
        <end position="131"/>
    </location>
</feature>
<organism evidence="5 6">
    <name type="scientific">Massilia yuzhufengensis</name>
    <dbReference type="NCBI Taxonomy" id="1164594"/>
    <lineage>
        <taxon>Bacteria</taxon>
        <taxon>Pseudomonadati</taxon>
        <taxon>Pseudomonadota</taxon>
        <taxon>Betaproteobacteria</taxon>
        <taxon>Burkholderiales</taxon>
        <taxon>Oxalobacteraceae</taxon>
        <taxon>Telluria group</taxon>
        <taxon>Massilia</taxon>
    </lineage>
</organism>
<reference evidence="6" key="1">
    <citation type="submission" date="2016-10" db="EMBL/GenBank/DDBJ databases">
        <authorList>
            <person name="Varghese N."/>
            <person name="Submissions S."/>
        </authorList>
    </citation>
    <scope>NUCLEOTIDE SEQUENCE [LARGE SCALE GENOMIC DNA]</scope>
    <source>
        <strain evidence="6">CGMCC 1.12041</strain>
    </source>
</reference>
<dbReference type="RefSeq" id="WP_229409086.1">
    <property type="nucleotide sequence ID" value="NZ_FOLD01000032.1"/>
</dbReference>
<protein>
    <recommendedName>
        <fullName evidence="7">Tle cognate immunity protein 4 C-terminal domain-containing protein</fullName>
    </recommendedName>
</protein>
<dbReference type="AlphaFoldDB" id="A0A1I1U5Z7"/>
<dbReference type="Pfam" id="PF18443">
    <property type="entry name" value="Tli4_N"/>
    <property type="match status" value="1"/>
</dbReference>
<name>A0A1I1U5Z7_9BURK</name>
<evidence type="ECO:0000313" key="5">
    <source>
        <dbReference type="EMBL" id="SFD66276.1"/>
    </source>
</evidence>
<evidence type="ECO:0000313" key="6">
    <source>
        <dbReference type="Proteomes" id="UP000198639"/>
    </source>
</evidence>
<feature type="chain" id="PRO_5011503976" description="Tle cognate immunity protein 4 C-terminal domain-containing protein" evidence="2">
    <location>
        <begin position="22"/>
        <end position="578"/>
    </location>
</feature>
<dbReference type="InterPro" id="IPR040761">
    <property type="entry name" value="Tli4_N"/>
</dbReference>
<dbReference type="STRING" id="1164594.SAMN05216204_13216"/>
<evidence type="ECO:0008006" key="7">
    <source>
        <dbReference type="Google" id="ProtNLM"/>
    </source>
</evidence>
<dbReference type="EMBL" id="FOLD01000032">
    <property type="protein sequence ID" value="SFD66276.1"/>
    <property type="molecule type" value="Genomic_DNA"/>
</dbReference>
<feature type="signal peptide" evidence="2">
    <location>
        <begin position="1"/>
        <end position="21"/>
    </location>
</feature>
<feature type="region of interest" description="Disordered" evidence="1">
    <location>
        <begin position="454"/>
        <end position="474"/>
    </location>
</feature>
<keyword evidence="2" id="KW-0732">Signal</keyword>
<feature type="domain" description="Tle cognate immunity protein 4 C-terminal" evidence="3">
    <location>
        <begin position="191"/>
        <end position="351"/>
    </location>
</feature>
<dbReference type="InterPro" id="IPR041290">
    <property type="entry name" value="Tli4_C"/>
</dbReference>
<dbReference type="Pfam" id="PF18426">
    <property type="entry name" value="Tli4_C"/>
    <property type="match status" value="1"/>
</dbReference>
<accession>A0A1I1U5Z7</accession>
<keyword evidence="6" id="KW-1185">Reference proteome</keyword>
<evidence type="ECO:0000256" key="1">
    <source>
        <dbReference type="SAM" id="MobiDB-lite"/>
    </source>
</evidence>